<dbReference type="PANTHER" id="PTHR30476">
    <property type="entry name" value="UPF0234 PROTEIN YAJQ"/>
    <property type="match status" value="1"/>
</dbReference>
<dbReference type="SUPFAM" id="SSF89963">
    <property type="entry name" value="YajQ-like"/>
    <property type="match status" value="2"/>
</dbReference>
<proteinExistence type="inferred from homology"/>
<sequence>MAKDASFDIVSQVDTQEVDNAVNQAKKEISQRYDFKNSKVEISLEGDQIKILADDEYKLKAVIDVLQTKLINRKVSIKNLEYGKIEDATGGTVRQMIKIKQGIESEIAKQIVKDIKNLKLKVQAQIMNDQVRVSGKSRDDLQSVIQFLRGQDYNLELQFTNYR</sequence>
<dbReference type="Proteomes" id="UP000295788">
    <property type="component" value="Unassembled WGS sequence"/>
</dbReference>
<evidence type="ECO:0000256" key="2">
    <source>
        <dbReference type="ARBA" id="ARBA00093450"/>
    </source>
</evidence>
<organism evidence="4 5">
    <name type="scientific">Tepidibacillus fermentans</name>
    <dbReference type="NCBI Taxonomy" id="1281767"/>
    <lineage>
        <taxon>Bacteria</taxon>
        <taxon>Bacillati</taxon>
        <taxon>Bacillota</taxon>
        <taxon>Bacilli</taxon>
        <taxon>Bacillales</taxon>
        <taxon>Bacillaceae</taxon>
        <taxon>Tepidibacillus</taxon>
    </lineage>
</organism>
<comment type="caution">
    <text evidence="4">The sequence shown here is derived from an EMBL/GenBank/DDBJ whole genome shotgun (WGS) entry which is preliminary data.</text>
</comment>
<reference evidence="4 5" key="1">
    <citation type="submission" date="2019-03" db="EMBL/GenBank/DDBJ databases">
        <title>Genomic Encyclopedia of Type Strains, Phase IV (KMG-IV): sequencing the most valuable type-strain genomes for metagenomic binning, comparative biology and taxonomic classification.</title>
        <authorList>
            <person name="Goeker M."/>
        </authorList>
    </citation>
    <scope>NUCLEOTIDE SEQUENCE [LARGE SCALE GENOMIC DNA]</scope>
    <source>
        <strain evidence="4 5">DSM 23802</strain>
    </source>
</reference>
<keyword evidence="1 3" id="KW-0547">Nucleotide-binding</keyword>
<dbReference type="NCBIfam" id="NF003819">
    <property type="entry name" value="PRK05412.1"/>
    <property type="match status" value="1"/>
</dbReference>
<evidence type="ECO:0000313" key="5">
    <source>
        <dbReference type="Proteomes" id="UP000295788"/>
    </source>
</evidence>
<evidence type="ECO:0000256" key="1">
    <source>
        <dbReference type="ARBA" id="ARBA00022741"/>
    </source>
</evidence>
<dbReference type="CDD" id="cd11740">
    <property type="entry name" value="YajQ_like"/>
    <property type="match status" value="1"/>
</dbReference>
<accession>A0A4R3KKH4</accession>
<dbReference type="Gene3D" id="3.30.70.860">
    <property type="match status" value="1"/>
</dbReference>
<dbReference type="InterPro" id="IPR036183">
    <property type="entry name" value="YajQ-like_sf"/>
</dbReference>
<dbReference type="OrthoDB" id="9801447at2"/>
<dbReference type="InterPro" id="IPR007551">
    <property type="entry name" value="YajQ/Smlt4090-like"/>
</dbReference>
<evidence type="ECO:0000256" key="3">
    <source>
        <dbReference type="HAMAP-Rule" id="MF_00632"/>
    </source>
</evidence>
<dbReference type="InterPro" id="IPR035571">
    <property type="entry name" value="UPF0234-like_C"/>
</dbReference>
<comment type="similarity">
    <text evidence="2 3">Belongs to the YajQ family.</text>
</comment>
<evidence type="ECO:0000313" key="4">
    <source>
        <dbReference type="EMBL" id="TCS84375.1"/>
    </source>
</evidence>
<keyword evidence="5" id="KW-1185">Reference proteome</keyword>
<dbReference type="AlphaFoldDB" id="A0A4R3KKH4"/>
<dbReference type="Pfam" id="PF04461">
    <property type="entry name" value="YajQ"/>
    <property type="match status" value="1"/>
</dbReference>
<name>A0A4R3KKH4_9BACI</name>
<dbReference type="RefSeq" id="WP_132766619.1">
    <property type="nucleotide sequence ID" value="NZ_SMAB01000001.1"/>
</dbReference>
<dbReference type="GO" id="GO:0005829">
    <property type="term" value="C:cytosol"/>
    <property type="evidence" value="ECO:0007669"/>
    <property type="project" value="TreeGrafter"/>
</dbReference>
<dbReference type="GO" id="GO:0000166">
    <property type="term" value="F:nucleotide binding"/>
    <property type="evidence" value="ECO:0007669"/>
    <property type="project" value="UniProtKB-UniRule"/>
</dbReference>
<dbReference type="PANTHER" id="PTHR30476:SF0">
    <property type="entry name" value="UPF0234 PROTEIN YAJQ"/>
    <property type="match status" value="1"/>
</dbReference>
<dbReference type="Gene3D" id="3.30.70.990">
    <property type="entry name" value="YajQ-like, domain 2"/>
    <property type="match status" value="1"/>
</dbReference>
<protein>
    <recommendedName>
        <fullName evidence="3">Nucleotide-binding protein EDD72_10136</fullName>
    </recommendedName>
</protein>
<dbReference type="HAMAP" id="MF_00632">
    <property type="entry name" value="UPF0234"/>
    <property type="match status" value="1"/>
</dbReference>
<dbReference type="FunFam" id="3.30.70.990:FF:000002">
    <property type="entry name" value="UPF0234 protein LEP1GSC067_4943"/>
    <property type="match status" value="1"/>
</dbReference>
<comment type="function">
    <text evidence="3">Nucleotide-binding protein.</text>
</comment>
<dbReference type="InterPro" id="IPR035570">
    <property type="entry name" value="UPF0234_N"/>
</dbReference>
<dbReference type="EMBL" id="SMAB01000001">
    <property type="protein sequence ID" value="TCS84375.1"/>
    <property type="molecule type" value="Genomic_DNA"/>
</dbReference>
<gene>
    <name evidence="4" type="ORF">EDD72_10136</name>
</gene>